<dbReference type="OrthoDB" id="2140105at2759"/>
<feature type="transmembrane region" description="Helical" evidence="2">
    <location>
        <begin position="36"/>
        <end position="56"/>
    </location>
</feature>
<keyword evidence="2" id="KW-0812">Transmembrane</keyword>
<dbReference type="EMBL" id="JOKZ01000025">
    <property type="protein sequence ID" value="KKP06479.1"/>
    <property type="molecule type" value="Genomic_DNA"/>
</dbReference>
<feature type="transmembrane region" description="Helical" evidence="2">
    <location>
        <begin position="274"/>
        <end position="294"/>
    </location>
</feature>
<accession>A0A0G0APM2</accession>
<dbReference type="InterPro" id="IPR022703">
    <property type="entry name" value="DUF3533"/>
</dbReference>
<dbReference type="PANTHER" id="PTHR34814">
    <property type="entry name" value="NITROSOGUANIDINE RESISTANCE PROTEIN SNG1"/>
    <property type="match status" value="1"/>
</dbReference>
<dbReference type="Pfam" id="PF12051">
    <property type="entry name" value="DUF3533"/>
    <property type="match status" value="1"/>
</dbReference>
<keyword evidence="2" id="KW-0472">Membrane</keyword>
<evidence type="ECO:0000313" key="5">
    <source>
        <dbReference type="Proteomes" id="UP000034112"/>
    </source>
</evidence>
<sequence>MPLAIINKLYPRACENRLDISHPDVKAFRAKFFRAALLNFVIYILLFFCLFCYLYGTLFQQVPRTHNLHILWVDYDGSIIGDAVRNAYNSLRSHEFPTLIERSASQYPTPNDLREAVCNTHFWAALYTSPGASAALGLAIAGSNTSQYNTSNVLTYIWNEAKYPTVMDSAISNNLHALSDAARVSYIALNGTSAFLTIPPNNSAAISIFTNPWTLTSINIKPTVQGTRTVYNTVAIVLILIEDFFYLATINGLYAQFRVYSRIAPVRIILVRDAISITFTMLGSLVNSAAIWAFKANWDVSGGQFALNWLIIWLLAHTNFLVFDVFTIWIPPQYVSMALVSWIVMNVSSIILPFSVSSPFYRWGYALPAHAAYELLTDNWSSGCNPHLSYALPVLFAYEVIGLILTAIGVYKRCHNASILEETTKEAMRLRVEAALELEREQDTFEAQESSEKDSQHPGTGEPSRAPTNTGTFEGDNEASRRQRRQSNVEALDGEIRRIETRASMLSNIGPTFRLIGSEDN</sequence>
<evidence type="ECO:0000256" key="2">
    <source>
        <dbReference type="SAM" id="Phobius"/>
    </source>
</evidence>
<protein>
    <recommendedName>
        <fullName evidence="3">DUF3533 domain-containing protein</fullName>
    </recommendedName>
</protein>
<name>A0A0G0APM2_TRIHA</name>
<dbReference type="Proteomes" id="UP000034112">
    <property type="component" value="Unassembled WGS sequence"/>
</dbReference>
<evidence type="ECO:0000313" key="4">
    <source>
        <dbReference type="EMBL" id="KKP06479.1"/>
    </source>
</evidence>
<dbReference type="PANTHER" id="PTHR34814:SF2">
    <property type="entry name" value="DUF3533 DOMAIN-CONTAINING PROTEIN"/>
    <property type="match status" value="1"/>
</dbReference>
<feature type="transmembrane region" description="Helical" evidence="2">
    <location>
        <begin position="306"/>
        <end position="330"/>
    </location>
</feature>
<dbReference type="AlphaFoldDB" id="A0A0G0APM2"/>
<proteinExistence type="predicted"/>
<feature type="transmembrane region" description="Helical" evidence="2">
    <location>
        <begin position="390"/>
        <end position="411"/>
    </location>
</feature>
<feature type="domain" description="DUF3533" evidence="3">
    <location>
        <begin position="39"/>
        <end position="402"/>
    </location>
</feature>
<feature type="transmembrane region" description="Helical" evidence="2">
    <location>
        <begin position="337"/>
        <end position="356"/>
    </location>
</feature>
<evidence type="ECO:0000256" key="1">
    <source>
        <dbReference type="SAM" id="MobiDB-lite"/>
    </source>
</evidence>
<dbReference type="GO" id="GO:0016020">
    <property type="term" value="C:membrane"/>
    <property type="evidence" value="ECO:0007669"/>
    <property type="project" value="TreeGrafter"/>
</dbReference>
<organism evidence="4 5">
    <name type="scientific">Trichoderma harzianum</name>
    <name type="common">Hypocrea lixii</name>
    <dbReference type="NCBI Taxonomy" id="5544"/>
    <lineage>
        <taxon>Eukaryota</taxon>
        <taxon>Fungi</taxon>
        <taxon>Dikarya</taxon>
        <taxon>Ascomycota</taxon>
        <taxon>Pezizomycotina</taxon>
        <taxon>Sordariomycetes</taxon>
        <taxon>Hypocreomycetidae</taxon>
        <taxon>Hypocreales</taxon>
        <taxon>Hypocreaceae</taxon>
        <taxon>Trichoderma</taxon>
    </lineage>
</organism>
<keyword evidence="2" id="KW-1133">Transmembrane helix</keyword>
<dbReference type="OMA" id="EFFYLGY"/>
<feature type="region of interest" description="Disordered" evidence="1">
    <location>
        <begin position="441"/>
        <end position="494"/>
    </location>
</feature>
<evidence type="ECO:0000259" key="3">
    <source>
        <dbReference type="Pfam" id="PF12051"/>
    </source>
</evidence>
<comment type="caution">
    <text evidence="4">The sequence shown here is derived from an EMBL/GenBank/DDBJ whole genome shotgun (WGS) entry which is preliminary data.</text>
</comment>
<reference evidence="5" key="1">
    <citation type="journal article" date="2015" name="Genome Announc.">
        <title>Draft whole-genome sequence of the biocontrol agent Trichoderma harzianum T6776.</title>
        <authorList>
            <person name="Baroncelli R."/>
            <person name="Piaggeschi G."/>
            <person name="Fiorini L."/>
            <person name="Bertolini E."/>
            <person name="Zapparata A."/>
            <person name="Pe M.E."/>
            <person name="Sarrocco S."/>
            <person name="Vannacci G."/>
        </authorList>
    </citation>
    <scope>NUCLEOTIDE SEQUENCE [LARGE SCALE GENOMIC DNA]</scope>
    <source>
        <strain evidence="5">T6776</strain>
    </source>
</reference>
<dbReference type="InterPro" id="IPR053001">
    <property type="entry name" value="MNNG_permease-like"/>
</dbReference>
<feature type="transmembrane region" description="Helical" evidence="2">
    <location>
        <begin position="230"/>
        <end position="254"/>
    </location>
</feature>
<gene>
    <name evidence="4" type="ORF">THAR02_01437</name>
</gene>